<dbReference type="EMBL" id="BOQN01000040">
    <property type="protein sequence ID" value="GIM91200.1"/>
    <property type="molecule type" value="Genomic_DNA"/>
</dbReference>
<keyword evidence="1" id="KW-0175">Coiled coil</keyword>
<comment type="caution">
    <text evidence="2">The sequence shown here is derived from an EMBL/GenBank/DDBJ whole genome shotgun (WGS) entry which is preliminary data.</text>
</comment>
<dbReference type="AlphaFoldDB" id="A0A919T8Z2"/>
<sequence length="531" mass="54372">MTELIGGEMTAWSDLDGNHGPAPAAGAEWGPLLGTATGHTLVAGPHAPALIDAIPAGQLTLLVRGVPDAESLAARYATRPGVTIRCGSLEKLSGAYDTVVALDGLDRLLTTESAGLTWDETLTQLLSLLRPRGRLVLRVENGFGLHRLLALPPTPADTEWVGPDGHTRPTGPDAVRARLSAAGVPVVRDYAAYPGALLGGEILADQALRGFLEATLTAAPAPSPAQLAEPARLITGALRHGLADALAPAWVFVAGPGPAGPEALIAAAPPPGVAAAPAVHAGPRASAAGSAGAAGSGDVAASAAGSAGVAGSGDVAAGAEEVRRDAGSRWVRGGGVPVPLGRTLEDLLVEAARRRATPVVRELLTAWQQSPAAGVPAGQVVVGADGVHRGLVPAGRPVEALRRLAATLIAGGDTHLWPSPADEAELTALLAGMTGRELDPRDAPAAPRPGVTSIRELTIVRDRLERELADARAQHEFYERQIAFRDHELKRLRRHNAVLSATVPGRAANTLVGGLKAGRRAVRAVVRRTRG</sequence>
<evidence type="ECO:0000313" key="3">
    <source>
        <dbReference type="Proteomes" id="UP000677082"/>
    </source>
</evidence>
<dbReference type="InterPro" id="IPR029063">
    <property type="entry name" value="SAM-dependent_MTases_sf"/>
</dbReference>
<name>A0A919T8Z2_9ACTN</name>
<reference evidence="2 3" key="1">
    <citation type="submission" date="2021-03" db="EMBL/GenBank/DDBJ databases">
        <title>Whole genome shotgun sequence of Actinoplanes toevensis NBRC 105298.</title>
        <authorList>
            <person name="Komaki H."/>
            <person name="Tamura T."/>
        </authorList>
    </citation>
    <scope>NUCLEOTIDE SEQUENCE [LARGE SCALE GENOMIC DNA]</scope>
    <source>
        <strain evidence="2 3">NBRC 105298</strain>
    </source>
</reference>
<dbReference type="Proteomes" id="UP000677082">
    <property type="component" value="Unassembled WGS sequence"/>
</dbReference>
<dbReference type="Gene3D" id="3.40.50.150">
    <property type="entry name" value="Vaccinia Virus protein VP39"/>
    <property type="match status" value="1"/>
</dbReference>
<evidence type="ECO:0000256" key="1">
    <source>
        <dbReference type="SAM" id="Coils"/>
    </source>
</evidence>
<dbReference type="RefSeq" id="WP_213007101.1">
    <property type="nucleotide sequence ID" value="NZ_BOQN01000040.1"/>
</dbReference>
<proteinExistence type="predicted"/>
<accession>A0A919T8Z2</accession>
<keyword evidence="3" id="KW-1185">Reference proteome</keyword>
<organism evidence="2 3">
    <name type="scientific">Paractinoplanes toevensis</name>
    <dbReference type="NCBI Taxonomy" id="571911"/>
    <lineage>
        <taxon>Bacteria</taxon>
        <taxon>Bacillati</taxon>
        <taxon>Actinomycetota</taxon>
        <taxon>Actinomycetes</taxon>
        <taxon>Micromonosporales</taxon>
        <taxon>Micromonosporaceae</taxon>
        <taxon>Paractinoplanes</taxon>
    </lineage>
</organism>
<gene>
    <name evidence="2" type="ORF">Ato02nite_029930</name>
</gene>
<protein>
    <submittedName>
        <fullName evidence="2">Uncharacterized protein</fullName>
    </submittedName>
</protein>
<evidence type="ECO:0000313" key="2">
    <source>
        <dbReference type="EMBL" id="GIM91200.1"/>
    </source>
</evidence>
<feature type="coiled-coil region" evidence="1">
    <location>
        <begin position="454"/>
        <end position="481"/>
    </location>
</feature>
<dbReference type="SUPFAM" id="SSF53335">
    <property type="entry name" value="S-adenosyl-L-methionine-dependent methyltransferases"/>
    <property type="match status" value="1"/>
</dbReference>